<evidence type="ECO:0000256" key="3">
    <source>
        <dbReference type="ARBA" id="ARBA00008281"/>
    </source>
</evidence>
<dbReference type="Proteomes" id="UP000184241">
    <property type="component" value="Unassembled WGS sequence"/>
</dbReference>
<keyword evidence="11" id="KW-0966">Cell projection</keyword>
<dbReference type="GO" id="GO:0006935">
    <property type="term" value="P:chemotaxis"/>
    <property type="evidence" value="ECO:0007669"/>
    <property type="project" value="UniProtKB-KW"/>
</dbReference>
<evidence type="ECO:0000256" key="5">
    <source>
        <dbReference type="ARBA" id="ARBA00022500"/>
    </source>
</evidence>
<evidence type="ECO:0000313" key="11">
    <source>
        <dbReference type="EMBL" id="SHI05411.1"/>
    </source>
</evidence>
<keyword evidence="4 10" id="KW-1003">Cell membrane</keyword>
<evidence type="ECO:0000256" key="6">
    <source>
        <dbReference type="ARBA" id="ARBA00022692"/>
    </source>
</evidence>
<evidence type="ECO:0000256" key="7">
    <source>
        <dbReference type="ARBA" id="ARBA00022779"/>
    </source>
</evidence>
<keyword evidence="6 10" id="KW-0812">Transmembrane</keyword>
<keyword evidence="8 10" id="KW-1133">Transmembrane helix</keyword>
<evidence type="ECO:0000256" key="2">
    <source>
        <dbReference type="ARBA" id="ARBA00004162"/>
    </source>
</evidence>
<evidence type="ECO:0000256" key="9">
    <source>
        <dbReference type="ARBA" id="ARBA00023136"/>
    </source>
</evidence>
<keyword evidence="11" id="KW-0969">Cilium</keyword>
<keyword evidence="5 10" id="KW-0145">Chemotaxis</keyword>
<comment type="similarity">
    <text evidence="3 10">Belongs to the FliL family.</text>
</comment>
<comment type="subcellular location">
    <subcellularLocation>
        <location evidence="2">Cell membrane</location>
        <topology evidence="2">Single-pass membrane protein</topology>
    </subcellularLocation>
</comment>
<evidence type="ECO:0000256" key="10">
    <source>
        <dbReference type="RuleBase" id="RU364125"/>
    </source>
</evidence>
<accession>A0A1M5Y022</accession>
<evidence type="ECO:0000256" key="1">
    <source>
        <dbReference type="ARBA" id="ARBA00002254"/>
    </source>
</evidence>
<evidence type="ECO:0000256" key="8">
    <source>
        <dbReference type="ARBA" id="ARBA00022989"/>
    </source>
</evidence>
<dbReference type="RefSeq" id="WP_073018673.1">
    <property type="nucleotide sequence ID" value="NZ_FQXU01000005.1"/>
</dbReference>
<comment type="function">
    <text evidence="1 10">Controls the rotational direction of flagella during chemotaxis.</text>
</comment>
<gene>
    <name evidence="11" type="ORF">SAMN02745941_01758</name>
</gene>
<dbReference type="GO" id="GO:0009425">
    <property type="term" value="C:bacterial-type flagellum basal body"/>
    <property type="evidence" value="ECO:0007669"/>
    <property type="project" value="InterPro"/>
</dbReference>
<organism evidence="11 12">
    <name type="scientific">Clostridium intestinale DSM 6191</name>
    <dbReference type="NCBI Taxonomy" id="1121320"/>
    <lineage>
        <taxon>Bacteria</taxon>
        <taxon>Bacillati</taxon>
        <taxon>Bacillota</taxon>
        <taxon>Clostridia</taxon>
        <taxon>Eubacteriales</taxon>
        <taxon>Clostridiaceae</taxon>
        <taxon>Clostridium</taxon>
    </lineage>
</organism>
<evidence type="ECO:0000313" key="12">
    <source>
        <dbReference type="Proteomes" id="UP000184241"/>
    </source>
</evidence>
<evidence type="ECO:0000256" key="4">
    <source>
        <dbReference type="ARBA" id="ARBA00022475"/>
    </source>
</evidence>
<dbReference type="GO" id="GO:0005886">
    <property type="term" value="C:plasma membrane"/>
    <property type="evidence" value="ECO:0007669"/>
    <property type="project" value="UniProtKB-SubCell"/>
</dbReference>
<dbReference type="Pfam" id="PF03748">
    <property type="entry name" value="FliL"/>
    <property type="match status" value="1"/>
</dbReference>
<name>A0A1M5Y022_9CLOT</name>
<dbReference type="GO" id="GO:0071978">
    <property type="term" value="P:bacterial-type flagellum-dependent swarming motility"/>
    <property type="evidence" value="ECO:0007669"/>
    <property type="project" value="TreeGrafter"/>
</dbReference>
<dbReference type="InterPro" id="IPR005503">
    <property type="entry name" value="FliL"/>
</dbReference>
<dbReference type="PANTHER" id="PTHR35091">
    <property type="entry name" value="FLAGELLAR PROTEIN FLIL"/>
    <property type="match status" value="1"/>
</dbReference>
<keyword evidence="9 10" id="KW-0472">Membrane</keyword>
<dbReference type="AlphaFoldDB" id="A0A1M5Y022"/>
<keyword evidence="11" id="KW-0282">Flagellum</keyword>
<sequence>MAENKDKKEKKGGKGKFLIIGLLIIVFGGGGTFAGVYFYMQSKNAAVEKHVEKAYFVCGTDALLINLKDAGGKRYVKVKVTLGYDSSVKELPKELETNLSLIRDRIITSFNAKTADEALGNKVAIQKEIMDSINSELKKGQILEVVFSDFTVQ</sequence>
<reference evidence="11 12" key="1">
    <citation type="submission" date="2016-11" db="EMBL/GenBank/DDBJ databases">
        <authorList>
            <person name="Jaros S."/>
            <person name="Januszkiewicz K."/>
            <person name="Wedrychowicz H."/>
        </authorList>
    </citation>
    <scope>NUCLEOTIDE SEQUENCE [LARGE SCALE GENOMIC DNA]</scope>
    <source>
        <strain evidence="11 12">DSM 6191</strain>
    </source>
</reference>
<proteinExistence type="inferred from homology"/>
<dbReference type="PANTHER" id="PTHR35091:SF2">
    <property type="entry name" value="FLAGELLAR PROTEIN FLIL"/>
    <property type="match status" value="1"/>
</dbReference>
<protein>
    <recommendedName>
        <fullName evidence="10">Flagellar protein FliL</fullName>
    </recommendedName>
</protein>
<keyword evidence="7 10" id="KW-0283">Flagellar rotation</keyword>
<dbReference type="EMBL" id="FQXU01000005">
    <property type="protein sequence ID" value="SHI05411.1"/>
    <property type="molecule type" value="Genomic_DNA"/>
</dbReference>
<feature type="transmembrane region" description="Helical" evidence="10">
    <location>
        <begin position="17"/>
        <end position="40"/>
    </location>
</feature>